<evidence type="ECO:0008006" key="3">
    <source>
        <dbReference type="Google" id="ProtNLM"/>
    </source>
</evidence>
<dbReference type="EMBL" id="BMHO01000001">
    <property type="protein sequence ID" value="GGD27548.1"/>
    <property type="molecule type" value="Genomic_DNA"/>
</dbReference>
<dbReference type="Pfam" id="PF25952">
    <property type="entry name" value="DUF7990"/>
    <property type="match status" value="1"/>
</dbReference>
<proteinExistence type="predicted"/>
<reference evidence="1" key="1">
    <citation type="journal article" date="2014" name="Int. J. Syst. Evol. Microbiol.">
        <title>Complete genome sequence of Corynebacterium casei LMG S-19264T (=DSM 44701T), isolated from a smear-ripened cheese.</title>
        <authorList>
            <consortium name="US DOE Joint Genome Institute (JGI-PGF)"/>
            <person name="Walter F."/>
            <person name="Albersmeier A."/>
            <person name="Kalinowski J."/>
            <person name="Ruckert C."/>
        </authorList>
    </citation>
    <scope>NUCLEOTIDE SEQUENCE</scope>
    <source>
        <strain evidence="1">CGMCC 1.15152</strain>
    </source>
</reference>
<dbReference type="Proteomes" id="UP000633205">
    <property type="component" value="Unassembled WGS sequence"/>
</dbReference>
<evidence type="ECO:0000313" key="2">
    <source>
        <dbReference type="Proteomes" id="UP000633205"/>
    </source>
</evidence>
<accession>A0A916Y370</accession>
<protein>
    <recommendedName>
        <fullName evidence="3">DNA helicase</fullName>
    </recommendedName>
</protein>
<name>A0A916Y370_9MICO</name>
<evidence type="ECO:0000313" key="1">
    <source>
        <dbReference type="EMBL" id="GGD27548.1"/>
    </source>
</evidence>
<gene>
    <name evidence="1" type="ORF">GCM10010915_04510</name>
</gene>
<reference evidence="1" key="2">
    <citation type="submission" date="2020-09" db="EMBL/GenBank/DDBJ databases">
        <authorList>
            <person name="Sun Q."/>
            <person name="Zhou Y."/>
        </authorList>
    </citation>
    <scope>NUCLEOTIDE SEQUENCE</scope>
    <source>
        <strain evidence="1">CGMCC 1.15152</strain>
    </source>
</reference>
<organism evidence="1 2">
    <name type="scientific">Microbacterium faecale</name>
    <dbReference type="NCBI Taxonomy" id="1804630"/>
    <lineage>
        <taxon>Bacteria</taxon>
        <taxon>Bacillati</taxon>
        <taxon>Actinomycetota</taxon>
        <taxon>Actinomycetes</taxon>
        <taxon>Micrococcales</taxon>
        <taxon>Microbacteriaceae</taxon>
        <taxon>Microbacterium</taxon>
    </lineage>
</organism>
<comment type="caution">
    <text evidence="1">The sequence shown here is derived from an EMBL/GenBank/DDBJ whole genome shotgun (WGS) entry which is preliminary data.</text>
</comment>
<sequence length="89" mass="10100">MTVSFSSRWAAFSKGLNDFYAGPYRKTFGVARRDEDDHFMLVVLAESLGVPDPAAYYTAELLPAVYEDFHDWHQRSGIPRSPLDHISCC</sequence>
<dbReference type="InterPro" id="IPR058303">
    <property type="entry name" value="DUF7990"/>
</dbReference>
<dbReference type="AlphaFoldDB" id="A0A916Y370"/>
<keyword evidence="2" id="KW-1185">Reference proteome</keyword>
<dbReference type="InterPro" id="IPR047717">
    <property type="entry name" value="CC_star_Cory"/>
</dbReference>
<dbReference type="NCBIfam" id="NF041419">
    <property type="entry name" value="CC_star_Cory"/>
    <property type="match status" value="1"/>
</dbReference>